<sequence>MFLKSKILSDKFIQGAIIVAISVLVIFTIVKAAPPDSPYSPGATLAPICTPGSTNCTVVAPAISTRNINTTLPLSGGGDLSADRTFSIGGLSSLGTANYLLGANSGATGWEYKQLLGTTDQLTVTHGVGSVTLSLPQDIAVTSSPTFNGLALTGNLTASSTVTTANFITASSSSLTSGDFFKGVVNATNLTGNLFNFITDATSPTTLFKVSNLGALTAASINGNTITSGTGTLTLSTYTLTVAGTASVSGTNTGDETQATIKTKLGAATTSVDGYLTSTDWNTFNNKAPALGVDDNYVTDAQLVVIGNTSGTNTGDNATNSSTMYIGTTAVALNRASAALALTGVTSIDGSSASTTGNAATVTNATLTTALTVNTGTVTLTGNIANTSVLTIGAGAVSVSGSNTGDQTITLTGDVTGSGTGSFAATIANDAVTYAKMQNVSAADRLLGRSTAESGDIEEITVGGDISQSGSTFTIGAGAVSLSKMANLAANSIIGNNTGSAATPLALSASDTKTLLSLNSVENTALSTWVGSTNLTTAGALNATSLTLAGNLAASSTVTTSNFITASSSSLTSGDFFKGVVNSANLTGNLFNFITDA</sequence>
<dbReference type="PATRIC" id="fig|1618341.3.peg.590"/>
<comment type="caution">
    <text evidence="2">The sequence shown here is derived from an EMBL/GenBank/DDBJ whole genome shotgun (WGS) entry which is preliminary data.</text>
</comment>
<feature type="non-terminal residue" evidence="2">
    <location>
        <position position="597"/>
    </location>
</feature>
<reference evidence="2 3" key="1">
    <citation type="journal article" date="2015" name="Nature">
        <title>rRNA introns, odd ribosomes, and small enigmatic genomes across a large radiation of phyla.</title>
        <authorList>
            <person name="Brown C.T."/>
            <person name="Hug L.A."/>
            <person name="Thomas B.C."/>
            <person name="Sharon I."/>
            <person name="Castelle C.J."/>
            <person name="Singh A."/>
            <person name="Wilkins M.J."/>
            <person name="Williams K.H."/>
            <person name="Banfield J.F."/>
        </authorList>
    </citation>
    <scope>NUCLEOTIDE SEQUENCE [LARGE SCALE GENOMIC DNA]</scope>
</reference>
<protein>
    <submittedName>
        <fullName evidence="2">Uncharacterized protein</fullName>
    </submittedName>
</protein>
<name>A0A0G0Z191_9BACT</name>
<evidence type="ECO:0000256" key="1">
    <source>
        <dbReference type="SAM" id="Phobius"/>
    </source>
</evidence>
<dbReference type="Pfam" id="PF19264">
    <property type="entry name" value="DUF5907"/>
    <property type="match status" value="1"/>
</dbReference>
<keyword evidence="1" id="KW-0472">Membrane</keyword>
<feature type="transmembrane region" description="Helical" evidence="1">
    <location>
        <begin position="12"/>
        <end position="30"/>
    </location>
</feature>
<organism evidence="2 3">
    <name type="scientific">candidate division CPR1 bacterium GW2011_GWA2_42_17</name>
    <dbReference type="NCBI Taxonomy" id="1618341"/>
    <lineage>
        <taxon>Bacteria</taxon>
        <taxon>candidate division CPR1</taxon>
    </lineage>
</organism>
<evidence type="ECO:0000313" key="3">
    <source>
        <dbReference type="Proteomes" id="UP000034875"/>
    </source>
</evidence>
<dbReference type="InterPro" id="IPR045571">
    <property type="entry name" value="DUF5907"/>
</dbReference>
<accession>A0A0G0Z191</accession>
<keyword evidence="1" id="KW-1133">Transmembrane helix</keyword>
<dbReference type="EMBL" id="LCCZ01000041">
    <property type="protein sequence ID" value="KKS42540.1"/>
    <property type="molecule type" value="Genomic_DNA"/>
</dbReference>
<proteinExistence type="predicted"/>
<keyword evidence="1" id="KW-0812">Transmembrane</keyword>
<evidence type="ECO:0000313" key="2">
    <source>
        <dbReference type="EMBL" id="KKS42540.1"/>
    </source>
</evidence>
<dbReference type="Proteomes" id="UP000034875">
    <property type="component" value="Unassembled WGS sequence"/>
</dbReference>
<gene>
    <name evidence="2" type="ORF">UV05_C0041G0004</name>
</gene>
<dbReference type="AlphaFoldDB" id="A0A0G0Z191"/>